<protein>
    <submittedName>
        <fullName evidence="2">Uncharacterized protein</fullName>
    </submittedName>
</protein>
<name>A0A4U8UAL9_9HELI</name>
<evidence type="ECO:0000256" key="1">
    <source>
        <dbReference type="SAM" id="MobiDB-lite"/>
    </source>
</evidence>
<organism evidence="2 3">
    <name type="scientific">Helicobacter bilis</name>
    <dbReference type="NCBI Taxonomy" id="37372"/>
    <lineage>
        <taxon>Bacteria</taxon>
        <taxon>Pseudomonadati</taxon>
        <taxon>Campylobacterota</taxon>
        <taxon>Epsilonproteobacteria</taxon>
        <taxon>Campylobacterales</taxon>
        <taxon>Helicobacteraceae</taxon>
        <taxon>Helicobacter</taxon>
    </lineage>
</organism>
<feature type="region of interest" description="Disordered" evidence="1">
    <location>
        <begin position="45"/>
        <end position="78"/>
    </location>
</feature>
<dbReference type="RefSeq" id="WP_034565520.1">
    <property type="nucleotide sequence ID" value="NZ_CAMCCI010000004.1"/>
</dbReference>
<gene>
    <name evidence="2" type="ORF">LS79_001160</name>
</gene>
<proteinExistence type="predicted"/>
<comment type="caution">
    <text evidence="2">The sequence shown here is derived from an EMBL/GenBank/DDBJ whole genome shotgun (WGS) entry which is preliminary data.</text>
</comment>
<dbReference type="Proteomes" id="UP000029857">
    <property type="component" value="Unassembled WGS sequence"/>
</dbReference>
<dbReference type="AlphaFoldDB" id="A0A4U8UAL9"/>
<accession>A0A4U8UAL9</accession>
<sequence>MNLSLQLKDYKTSKTLANKQIQLTNIDSKQTYTQTTDSRGYVSFSKSLKNDRESKHETIQTESTRLESKRDSKNKRMK</sequence>
<feature type="compositionally biased region" description="Basic and acidic residues" evidence="1">
    <location>
        <begin position="48"/>
        <end position="71"/>
    </location>
</feature>
<evidence type="ECO:0000313" key="2">
    <source>
        <dbReference type="EMBL" id="TLE12026.1"/>
    </source>
</evidence>
<dbReference type="EMBL" id="JRPJ02000002">
    <property type="protein sequence ID" value="TLE12026.1"/>
    <property type="molecule type" value="Genomic_DNA"/>
</dbReference>
<evidence type="ECO:0000313" key="3">
    <source>
        <dbReference type="Proteomes" id="UP000029857"/>
    </source>
</evidence>
<reference evidence="2 3" key="1">
    <citation type="journal article" date="2014" name="Genome Announc.">
        <title>Draft genome sequences of eight enterohepatic helicobacter species isolated from both laboratory and wild rodents.</title>
        <authorList>
            <person name="Sheh A."/>
            <person name="Shen Z."/>
            <person name="Fox J.G."/>
        </authorList>
    </citation>
    <scope>NUCLEOTIDE SEQUENCE [LARGE SCALE GENOMIC DNA]</scope>
    <source>
        <strain evidence="2 3">ATCC 49320</strain>
    </source>
</reference>